<protein>
    <submittedName>
        <fullName evidence="3">NADP-dependent oxidoreductase</fullName>
    </submittedName>
</protein>
<dbReference type="EMBL" id="CP022748">
    <property type="protein sequence ID" value="ASY46877.1"/>
    <property type="molecule type" value="Genomic_DNA"/>
</dbReference>
<accession>A0A249N0C5</accession>
<keyword evidence="3" id="KW-0614">Plasmid</keyword>
<proteinExistence type="predicted"/>
<dbReference type="InterPro" id="IPR020843">
    <property type="entry name" value="ER"/>
</dbReference>
<dbReference type="InterPro" id="IPR013154">
    <property type="entry name" value="ADH-like_N"/>
</dbReference>
<dbReference type="InterPro" id="IPR013149">
    <property type="entry name" value="ADH-like_C"/>
</dbReference>
<dbReference type="InterPro" id="IPR051603">
    <property type="entry name" value="Zinc-ADH_QOR/CCCR"/>
</dbReference>
<dbReference type="Pfam" id="PF08240">
    <property type="entry name" value="ADH_N"/>
    <property type="match status" value="1"/>
</dbReference>
<geneLocation type="plasmid" evidence="3 4">
    <name>p2</name>
</geneLocation>
<evidence type="ECO:0000313" key="3">
    <source>
        <dbReference type="EMBL" id="ASY46877.1"/>
    </source>
</evidence>
<dbReference type="RefSeq" id="WP_030540911.1">
    <property type="nucleotide sequence ID" value="NZ_CP022748.1"/>
</dbReference>
<dbReference type="KEGG" id="shyd:CJD35_20600"/>
<keyword evidence="1" id="KW-0521">NADP</keyword>
<dbReference type="PANTHER" id="PTHR44154">
    <property type="entry name" value="QUINONE OXIDOREDUCTASE"/>
    <property type="match status" value="1"/>
</dbReference>
<dbReference type="SMART" id="SM00829">
    <property type="entry name" value="PKS_ER"/>
    <property type="match status" value="1"/>
</dbReference>
<dbReference type="GO" id="GO:0016491">
    <property type="term" value="F:oxidoreductase activity"/>
    <property type="evidence" value="ECO:0007669"/>
    <property type="project" value="InterPro"/>
</dbReference>
<dbReference type="InterPro" id="IPR036291">
    <property type="entry name" value="NAD(P)-bd_dom_sf"/>
</dbReference>
<reference evidence="3 4" key="1">
    <citation type="submission" date="2017-08" db="EMBL/GenBank/DDBJ databases">
        <title>Whole Genome Sequence of Sphingobium hydrophobicum C1: Insights into Adaption to the Electronic-waste Contaminated Sediment.</title>
        <authorList>
            <person name="Song D."/>
            <person name="Chen X."/>
            <person name="Xu M."/>
        </authorList>
    </citation>
    <scope>NUCLEOTIDE SEQUENCE [LARGE SCALE GENOMIC DNA]</scope>
    <source>
        <strain evidence="3 4">C1</strain>
        <plasmid evidence="3 4">p2</plasmid>
    </source>
</reference>
<dbReference type="Gene3D" id="3.40.50.720">
    <property type="entry name" value="NAD(P)-binding Rossmann-like Domain"/>
    <property type="match status" value="1"/>
</dbReference>
<dbReference type="InterPro" id="IPR011032">
    <property type="entry name" value="GroES-like_sf"/>
</dbReference>
<dbReference type="Proteomes" id="UP000217141">
    <property type="component" value="Plasmid p2"/>
</dbReference>
<evidence type="ECO:0000313" key="4">
    <source>
        <dbReference type="Proteomes" id="UP000217141"/>
    </source>
</evidence>
<dbReference type="SUPFAM" id="SSF50129">
    <property type="entry name" value="GroES-like"/>
    <property type="match status" value="1"/>
</dbReference>
<dbReference type="SUPFAM" id="SSF51735">
    <property type="entry name" value="NAD(P)-binding Rossmann-fold domains"/>
    <property type="match status" value="1"/>
</dbReference>
<dbReference type="AlphaFoldDB" id="A0A249N0C5"/>
<dbReference type="PANTHER" id="PTHR44154:SF1">
    <property type="entry name" value="QUINONE OXIDOREDUCTASE"/>
    <property type="match status" value="1"/>
</dbReference>
<evidence type="ECO:0000259" key="2">
    <source>
        <dbReference type="SMART" id="SM00829"/>
    </source>
</evidence>
<sequence length="319" mass="32946">MKAAVYDHNGPPEVLRYTDVPDPKIRSRDVLIQVEAISVEGGDLINRRSSPPGHPAYVVGYAAAGTVVAIGDAVTDRKPGDRVTSWGLDGSHAQLRAVPTDQTWLLPAGAGVAEAAAIPIGFGTAHHCLFARGRLSSGSSVLIQGAAGGVGVAAVQLARQAGATVIAVASGEDRVRSVIELGASRVIDHNVESVVDVVRDLTGGRGVDLIVDPVGSTLATSLAALRDEGVLVSVGNAGGGALTVDFWPAVQRNQTVIGVFMGTVLSRAAVRQTIDMMLADVAKGSLTVPIDRRFPLAEAGAAHRYAEDNKVLGRIVLIP</sequence>
<name>A0A249N0C5_SPHXE</name>
<dbReference type="Gene3D" id="3.90.180.10">
    <property type="entry name" value="Medium-chain alcohol dehydrogenases, catalytic domain"/>
    <property type="match status" value="1"/>
</dbReference>
<feature type="domain" description="Enoyl reductase (ER)" evidence="2">
    <location>
        <begin position="10"/>
        <end position="317"/>
    </location>
</feature>
<organism evidence="3 4">
    <name type="scientific">Sphingobium xenophagum</name>
    <dbReference type="NCBI Taxonomy" id="121428"/>
    <lineage>
        <taxon>Bacteria</taxon>
        <taxon>Pseudomonadati</taxon>
        <taxon>Pseudomonadota</taxon>
        <taxon>Alphaproteobacteria</taxon>
        <taxon>Sphingomonadales</taxon>
        <taxon>Sphingomonadaceae</taxon>
        <taxon>Sphingobium</taxon>
    </lineage>
</organism>
<evidence type="ECO:0000256" key="1">
    <source>
        <dbReference type="ARBA" id="ARBA00022857"/>
    </source>
</evidence>
<dbReference type="Pfam" id="PF00107">
    <property type="entry name" value="ADH_zinc_N"/>
    <property type="match status" value="1"/>
</dbReference>
<gene>
    <name evidence="3" type="ORF">CJD35_20600</name>
</gene>